<dbReference type="EMBL" id="CP025611">
    <property type="protein sequence ID" value="AUN29418.1"/>
    <property type="molecule type" value="Genomic_DNA"/>
</dbReference>
<proteinExistence type="predicted"/>
<protein>
    <submittedName>
        <fullName evidence="2">Uncharacterized protein</fullName>
    </submittedName>
</protein>
<dbReference type="OrthoDB" id="5631361at2"/>
<feature type="region of interest" description="Disordered" evidence="1">
    <location>
        <begin position="216"/>
        <end position="241"/>
    </location>
</feature>
<feature type="compositionally biased region" description="Low complexity" evidence="1">
    <location>
        <begin position="216"/>
        <end position="225"/>
    </location>
</feature>
<dbReference type="RefSeq" id="WP_102111152.1">
    <property type="nucleotide sequence ID" value="NZ_BMGN01000004.1"/>
</dbReference>
<dbReference type="KEGG" id="ncb:C0V82_03575"/>
<reference evidence="2 3" key="1">
    <citation type="submission" date="2017-12" db="EMBL/GenBank/DDBJ databases">
        <title>Genomes of bacteria within cyanobacterial aggregates.</title>
        <authorList>
            <person name="Cai H."/>
        </authorList>
    </citation>
    <scope>NUCLEOTIDE SEQUENCE [LARGE SCALE GENOMIC DNA]</scope>
    <source>
        <strain evidence="2 3">TH16</strain>
    </source>
</reference>
<evidence type="ECO:0000313" key="3">
    <source>
        <dbReference type="Proteomes" id="UP000234752"/>
    </source>
</evidence>
<dbReference type="Proteomes" id="UP000234752">
    <property type="component" value="Chromosome eg_1"/>
</dbReference>
<keyword evidence="3" id="KW-1185">Reference proteome</keyword>
<organism evidence="2 3">
    <name type="scientific">Niveispirillum cyanobacteriorum</name>
    <dbReference type="NCBI Taxonomy" id="1612173"/>
    <lineage>
        <taxon>Bacteria</taxon>
        <taxon>Pseudomonadati</taxon>
        <taxon>Pseudomonadota</taxon>
        <taxon>Alphaproteobacteria</taxon>
        <taxon>Rhodospirillales</taxon>
        <taxon>Azospirillaceae</taxon>
        <taxon>Niveispirillum</taxon>
    </lineage>
</organism>
<evidence type="ECO:0000313" key="2">
    <source>
        <dbReference type="EMBL" id="AUN29418.1"/>
    </source>
</evidence>
<evidence type="ECO:0000256" key="1">
    <source>
        <dbReference type="SAM" id="MobiDB-lite"/>
    </source>
</evidence>
<dbReference type="AlphaFoldDB" id="A0A2K9N8F5"/>
<sequence>MLDAVQGLFLSYVSGGGSVEAAYHFNVSFDGGQTQTPLLMDTGSPWLNVGADYLPDGTYQVIEPQPPYTPPFYSSSGKAYQGQWVTVSAIVTGGNGASFTVPSLTIFRSTSPSNVAMMGVSTRMTGLDPLNIFLNVPEIVAGTWAPGYMLDQNGVLFGYDAALAQQFLQVPVNMNLGQRTASASVTLSPPANSGLTQYDATLPFLMDTGIDYTIITPNQPDTPNQPGNPPPNPADWEQANPNGGQMLIPDVTVGVVLGSVSWGFNTSQCGGAPVNPAYARLAVPSQYGILNTGRHFLASYKYMIQLDERIGATTGVMGFLKV</sequence>
<gene>
    <name evidence="2" type="ORF">C0V82_03575</name>
</gene>
<name>A0A2K9N8F5_9PROT</name>
<accession>A0A2K9N8F5</accession>